<keyword evidence="2" id="KW-1185">Reference proteome</keyword>
<organism evidence="2 3">
    <name type="scientific">Steinernema glaseri</name>
    <dbReference type="NCBI Taxonomy" id="37863"/>
    <lineage>
        <taxon>Eukaryota</taxon>
        <taxon>Metazoa</taxon>
        <taxon>Ecdysozoa</taxon>
        <taxon>Nematoda</taxon>
        <taxon>Chromadorea</taxon>
        <taxon>Rhabditida</taxon>
        <taxon>Tylenchina</taxon>
        <taxon>Panagrolaimomorpha</taxon>
        <taxon>Strongyloidoidea</taxon>
        <taxon>Steinernematidae</taxon>
        <taxon>Steinernema</taxon>
    </lineage>
</organism>
<keyword evidence="1" id="KW-1133">Transmembrane helix</keyword>
<dbReference type="Proteomes" id="UP000095287">
    <property type="component" value="Unplaced"/>
</dbReference>
<keyword evidence="1" id="KW-0812">Transmembrane</keyword>
<dbReference type="WBParaSite" id="L893_g9613.t1">
    <property type="protein sequence ID" value="L893_g9613.t1"/>
    <property type="gene ID" value="L893_g9613"/>
</dbReference>
<evidence type="ECO:0000313" key="2">
    <source>
        <dbReference type="Proteomes" id="UP000095287"/>
    </source>
</evidence>
<keyword evidence="1" id="KW-0472">Membrane</keyword>
<name>A0A1I8AUG1_9BILA</name>
<feature type="transmembrane region" description="Helical" evidence="1">
    <location>
        <begin position="130"/>
        <end position="150"/>
    </location>
</feature>
<evidence type="ECO:0000313" key="3">
    <source>
        <dbReference type="WBParaSite" id="L893_g9613.t1"/>
    </source>
</evidence>
<evidence type="ECO:0000256" key="1">
    <source>
        <dbReference type="SAM" id="Phobius"/>
    </source>
</evidence>
<dbReference type="AlphaFoldDB" id="A0A1I8AUG1"/>
<accession>A0A1I8AUG1</accession>
<protein>
    <submittedName>
        <fullName evidence="3">Uncharacterized protein</fullName>
    </submittedName>
</protein>
<sequence>MDSSSYRNLCIMLPYLRPPMTKPYSASSPCFCLLGSCICPTVPELSSRRTSARIYNKQNDVSAVTYRLLPAAVSRSIQNRVLRRGHPSAGPPAVPCSFFSAIDRPDRSSDRLILELDSPELYCLGAPWDLWRHFGLLCLFVSLGTILRVWSINLK</sequence>
<proteinExistence type="predicted"/>
<reference evidence="3" key="1">
    <citation type="submission" date="2016-11" db="UniProtKB">
        <authorList>
            <consortium name="WormBaseParasite"/>
        </authorList>
    </citation>
    <scope>IDENTIFICATION</scope>
</reference>